<evidence type="ECO:0000256" key="5">
    <source>
        <dbReference type="SAM" id="MobiDB-lite"/>
    </source>
</evidence>
<feature type="compositionally biased region" description="Basic and acidic residues" evidence="5">
    <location>
        <begin position="402"/>
        <end position="411"/>
    </location>
</feature>
<dbReference type="RefSeq" id="WP_268752090.1">
    <property type="nucleotide sequence ID" value="NZ_JAPRFQ010000001.1"/>
</dbReference>
<keyword evidence="8" id="KW-1185">Reference proteome</keyword>
<dbReference type="EMBL" id="JAPRFR010000001">
    <property type="protein sequence ID" value="MCZ0725779.1"/>
    <property type="molecule type" value="Genomic_DNA"/>
</dbReference>
<dbReference type="Proteomes" id="UP001146670">
    <property type="component" value="Unassembled WGS sequence"/>
</dbReference>
<name>A0A9X3FV31_9LACT</name>
<feature type="region of interest" description="Disordered" evidence="5">
    <location>
        <begin position="401"/>
        <end position="420"/>
    </location>
</feature>
<gene>
    <name evidence="7" type="ORF">OW157_04235</name>
</gene>
<dbReference type="Gene3D" id="3.40.50.300">
    <property type="entry name" value="P-loop containing nucleotide triphosphate hydrolases"/>
    <property type="match status" value="2"/>
</dbReference>
<sequence length="1032" mass="117322">MRPIILTMQAFGPYKDQMTIQFPGNDQVTQESLFLITGPTGAGKTTIFDAIVFALYGQTSGSTRQIKELKSDYASVEDLAYVALDFIVQDKNYHIYRELPQDRINKRGKVSATDGKCELTGPGENEIWTKKTEVKEVIEELIGLQVDQFRQIVMLAQGEFQKLLLASSKEKTLVLRHLFATDHLFAFQDQLKQRLHDLKQKLSQQSHQVKEKARILAEAMPEWTADQFMAAIDNGQTSLIKEEVGNRLNQLQEKRQSIQTEISQLAKQAKHLDKVGELLSKQAELEAEAKKLNQANQSIEEKRKKVQAIEATQTRYQLLVEQHASQKRLQTAQTKLETLHAEGDELAKKWTAFKRLAAQWEEAIQSLDSKRKHQQDLVRHLEKWDRYQSLQTEWRKLQKQTQRLEEDKENKGNQQKQASSQIEELKQVVLDNEQALQSYQNLTNRQLAYHEREGDLDRQQEAYKQLIDRKTSLLNQEEELQKACQDQDQQAQNYQQLYQAYFQNLAGVLAEDLVPGQACPVCGATDHPQLAHLSTDDVSKDRLEAAQAANDQAKSQVNRLANQIESNREAITSLLEQYHFADDAEWASDLQKSAENLLAEKKKLDQDQAEYQSLLNQVDNDKKDLSQVEKQAQELATQYEVVSSQLQSTQNSEKEKADQCQDLEKNLYGESQDQVQAEYEEIKIAIQSSEEKAQSLDKERQKLEQEKISNKSKRQSQEELITSLQAELADKEAQLAKESSDWSDQEILTLHQDSNHLSEWRQTINHYDQAWYANQKNLEANQSALSQYDSDQDISQVKQAISTLEQKQADLQEASDQVFTDFTHLDQNFQDYQNSGQAYGDLEKSYGDLESLDTVANGRSTAYGKIPFESYVLGRYLDQILAFANERLRAMTNERYELLRIQEYSGGNASQGLDLAVFDYQTGEERSVNTLSGGETFKASLSLALGLSDVMQNYAGGIQVETLFIDEGFGSLDTESLQSAVATLVDLQENSGRLVGIISHVDELKQEIPLHLEVKAGPHGSSAQFIGANNPT</sequence>
<protein>
    <recommendedName>
        <fullName evidence="3">Nuclease SbcCD subunit C</fullName>
    </recommendedName>
</protein>
<feature type="region of interest" description="Disordered" evidence="5">
    <location>
        <begin position="690"/>
        <end position="716"/>
    </location>
</feature>
<proteinExistence type="inferred from homology"/>
<dbReference type="InterPro" id="IPR038729">
    <property type="entry name" value="Rad50/SbcC_AAA"/>
</dbReference>
<evidence type="ECO:0000256" key="1">
    <source>
        <dbReference type="ARBA" id="ARBA00006930"/>
    </source>
</evidence>
<dbReference type="GO" id="GO:0016887">
    <property type="term" value="F:ATP hydrolysis activity"/>
    <property type="evidence" value="ECO:0007669"/>
    <property type="project" value="InterPro"/>
</dbReference>
<comment type="similarity">
    <text evidence="1">Belongs to the SMC family. SbcC subfamily.</text>
</comment>
<dbReference type="SUPFAM" id="SSF52540">
    <property type="entry name" value="P-loop containing nucleoside triphosphate hydrolases"/>
    <property type="match status" value="1"/>
</dbReference>
<evidence type="ECO:0000256" key="2">
    <source>
        <dbReference type="ARBA" id="ARBA00011322"/>
    </source>
</evidence>
<dbReference type="Pfam" id="PF13558">
    <property type="entry name" value="SbcC_Walker_B"/>
    <property type="match status" value="1"/>
</dbReference>
<evidence type="ECO:0000313" key="7">
    <source>
        <dbReference type="EMBL" id="MCZ0725779.1"/>
    </source>
</evidence>
<organism evidence="7 8">
    <name type="scientific">Aerococcus kribbianus</name>
    <dbReference type="NCBI Taxonomy" id="2999064"/>
    <lineage>
        <taxon>Bacteria</taxon>
        <taxon>Bacillati</taxon>
        <taxon>Bacillota</taxon>
        <taxon>Bacilli</taxon>
        <taxon>Lactobacillales</taxon>
        <taxon>Aerococcaceae</taxon>
        <taxon>Aerococcus</taxon>
    </lineage>
</organism>
<comment type="subunit">
    <text evidence="2">Heterodimer of SbcC and SbcD.</text>
</comment>
<evidence type="ECO:0000313" key="8">
    <source>
        <dbReference type="Proteomes" id="UP001146670"/>
    </source>
</evidence>
<comment type="caution">
    <text evidence="7">The sequence shown here is derived from an EMBL/GenBank/DDBJ whole genome shotgun (WGS) entry which is preliminary data.</text>
</comment>
<feature type="coiled-coil region" evidence="4">
    <location>
        <begin position="241"/>
        <end position="349"/>
    </location>
</feature>
<dbReference type="PANTHER" id="PTHR32114">
    <property type="entry name" value="ABC TRANSPORTER ABCH.3"/>
    <property type="match status" value="1"/>
</dbReference>
<keyword evidence="4" id="KW-0175">Coiled coil</keyword>
<dbReference type="Pfam" id="PF13476">
    <property type="entry name" value="AAA_23"/>
    <property type="match status" value="1"/>
</dbReference>
<feature type="compositionally biased region" description="Basic and acidic residues" evidence="5">
    <location>
        <begin position="690"/>
        <end position="709"/>
    </location>
</feature>
<dbReference type="InterPro" id="IPR027417">
    <property type="entry name" value="P-loop_NTPase"/>
</dbReference>
<feature type="domain" description="Rad50/SbcC-type AAA" evidence="6">
    <location>
        <begin position="6"/>
        <end position="262"/>
    </location>
</feature>
<evidence type="ECO:0000259" key="6">
    <source>
        <dbReference type="Pfam" id="PF13476"/>
    </source>
</evidence>
<evidence type="ECO:0000256" key="3">
    <source>
        <dbReference type="ARBA" id="ARBA00013368"/>
    </source>
</evidence>
<dbReference type="PANTHER" id="PTHR32114:SF2">
    <property type="entry name" value="ABC TRANSPORTER ABCH.3"/>
    <property type="match status" value="1"/>
</dbReference>
<accession>A0A9X3FV31</accession>
<evidence type="ECO:0000256" key="4">
    <source>
        <dbReference type="SAM" id="Coils"/>
    </source>
</evidence>
<dbReference type="GO" id="GO:0006302">
    <property type="term" value="P:double-strand break repair"/>
    <property type="evidence" value="ECO:0007669"/>
    <property type="project" value="InterPro"/>
</dbReference>
<dbReference type="AlphaFoldDB" id="A0A9X3FV31"/>
<reference evidence="7" key="1">
    <citation type="submission" date="2022-12" db="EMBL/GenBank/DDBJ databases">
        <title>Description and comparative metabolic analysis of Aerococcus sp. nov., isolated from the feces of a pig.</title>
        <authorList>
            <person name="Chang Y.-H."/>
        </authorList>
    </citation>
    <scope>NUCLEOTIDE SEQUENCE</scope>
    <source>
        <strain evidence="7">YH-aer222</strain>
    </source>
</reference>